<proteinExistence type="inferred from homology"/>
<dbReference type="Proteomes" id="UP000011541">
    <property type="component" value="Chromosome"/>
</dbReference>
<dbReference type="KEGG" id="kon:CONE_0676"/>
<evidence type="ECO:0000256" key="1">
    <source>
        <dbReference type="ARBA" id="ARBA00022603"/>
    </source>
</evidence>
<feature type="binding site" evidence="5">
    <location>
        <position position="58"/>
    </location>
    <ligand>
        <name>S-adenosyl-L-methionine</name>
        <dbReference type="ChEBI" id="CHEBI:59789"/>
    </ligand>
</feature>
<dbReference type="EMBL" id="CP003805">
    <property type="protein sequence ID" value="AGF48424.1"/>
    <property type="molecule type" value="Genomic_DNA"/>
</dbReference>
<dbReference type="InterPro" id="IPR010233">
    <property type="entry name" value="UbiG_MeTrfase"/>
</dbReference>
<dbReference type="eggNOG" id="COG2227">
    <property type="taxonomic scope" value="Bacteria"/>
</dbReference>
<keyword evidence="6" id="KW-0830">Ubiquinone</keyword>
<dbReference type="GO" id="GO:0061542">
    <property type="term" value="F:3-demethylubiquinol 3-O-methyltransferase activity"/>
    <property type="evidence" value="ECO:0007669"/>
    <property type="project" value="UniProtKB-UniRule"/>
</dbReference>
<dbReference type="SUPFAM" id="SSF53335">
    <property type="entry name" value="S-adenosyl-L-methionine-dependent methyltransferases"/>
    <property type="match status" value="1"/>
</dbReference>
<evidence type="ECO:0000256" key="3">
    <source>
        <dbReference type="ARBA" id="ARBA00022688"/>
    </source>
</evidence>
<comment type="function">
    <text evidence="5">O-methyltransferase that catalyzes the 2 O-methylation steps in the ubiquinone biosynthetic pathway.</text>
</comment>
<feature type="binding site" evidence="5">
    <location>
        <position position="79"/>
    </location>
    <ligand>
        <name>S-adenosyl-L-methionine</name>
        <dbReference type="ChEBI" id="CHEBI:59789"/>
    </ligand>
</feature>
<comment type="pathway">
    <text evidence="5">Cofactor biosynthesis; ubiquinone biosynthesis.</text>
</comment>
<organism evidence="6 7">
    <name type="scientific">Candidatus Kinetoplastidibacterium stringomonadis TCC290E</name>
    <dbReference type="NCBI Taxonomy" id="1208920"/>
    <lineage>
        <taxon>Bacteria</taxon>
        <taxon>Pseudomonadati</taxon>
        <taxon>Pseudomonadota</taxon>
        <taxon>Betaproteobacteria</taxon>
        <taxon>Candidatus Kinetoplastidibacterium</taxon>
    </lineage>
</organism>
<evidence type="ECO:0000256" key="5">
    <source>
        <dbReference type="HAMAP-Rule" id="MF_00472"/>
    </source>
</evidence>
<dbReference type="GO" id="GO:0010420">
    <property type="term" value="F:polyprenyldihydroxybenzoate methyltransferase activity"/>
    <property type="evidence" value="ECO:0007669"/>
    <property type="project" value="InterPro"/>
</dbReference>
<reference evidence="6 7" key="1">
    <citation type="journal article" date="2013" name="Genome Biol. Evol.">
        <title>Genome evolution and phylogenomic analysis of candidatus kinetoplastibacterium, the betaproteobacterial endosymbionts of strigomonas and angomonas.</title>
        <authorList>
            <person name="Alves J.M."/>
            <person name="Serrano M.G."/>
            <person name="Maia da Silva F."/>
            <person name="Voegtly L.J."/>
            <person name="Matveyev A.V."/>
            <person name="Teixeira M.M."/>
            <person name="Camargo E.P."/>
            <person name="Buck G.A."/>
        </authorList>
    </citation>
    <scope>NUCLEOTIDE SEQUENCE [LARGE SCALE GENOMIC DNA]</scope>
    <source>
        <strain evidence="6 7">TCC290E</strain>
    </source>
</reference>
<evidence type="ECO:0000313" key="7">
    <source>
        <dbReference type="Proteomes" id="UP000011541"/>
    </source>
</evidence>
<comment type="similarity">
    <text evidence="5">Belongs to the methyltransferase superfamily. UbiG/COQ3 family.</text>
</comment>
<dbReference type="GO" id="GO:0032259">
    <property type="term" value="P:methylation"/>
    <property type="evidence" value="ECO:0007669"/>
    <property type="project" value="UniProtKB-KW"/>
</dbReference>
<keyword evidence="2 5" id="KW-0808">Transferase</keyword>
<name>M1LZ70_9PROT</name>
<keyword evidence="7" id="KW-1185">Reference proteome</keyword>
<dbReference type="UniPathway" id="UPA00232"/>
<dbReference type="HOGENOM" id="CLU_042432_5_0_4"/>
<dbReference type="OrthoDB" id="9801538at2"/>
<keyword evidence="4 5" id="KW-0949">S-adenosyl-L-methionine</keyword>
<evidence type="ECO:0000313" key="6">
    <source>
        <dbReference type="EMBL" id="AGF48424.1"/>
    </source>
</evidence>
<dbReference type="RefSeq" id="WP_015397110.1">
    <property type="nucleotide sequence ID" value="NC_020299.1"/>
</dbReference>
<protein>
    <recommendedName>
        <fullName evidence="5">Ubiquinone biosynthesis O-methyltransferase</fullName>
    </recommendedName>
    <alternativeName>
        <fullName evidence="5">2-polyprenyl-6-hydroxyphenol methylase</fullName>
        <ecNumber evidence="5">2.1.1.222</ecNumber>
    </alternativeName>
    <alternativeName>
        <fullName evidence="5">3-demethylubiquinone 3-O-methyltransferase</fullName>
        <ecNumber evidence="5">2.1.1.64</ecNumber>
    </alternativeName>
</protein>
<feature type="binding site" evidence="5">
    <location>
        <position position="38"/>
    </location>
    <ligand>
        <name>S-adenosyl-L-methionine</name>
        <dbReference type="ChEBI" id="CHEBI:59789"/>
    </ligand>
</feature>
<feature type="binding site" evidence="5">
    <location>
        <position position="123"/>
    </location>
    <ligand>
        <name>S-adenosyl-L-methionine</name>
        <dbReference type="ChEBI" id="CHEBI:59789"/>
    </ligand>
</feature>
<dbReference type="GO" id="GO:0102208">
    <property type="term" value="F:2-polyprenyl-6-hydroxyphenol methylase activity"/>
    <property type="evidence" value="ECO:0007669"/>
    <property type="project" value="UniProtKB-EC"/>
</dbReference>
<dbReference type="EC" id="2.1.1.222" evidence="5"/>
<dbReference type="HAMAP" id="MF_00472">
    <property type="entry name" value="UbiG"/>
    <property type="match status" value="1"/>
</dbReference>
<dbReference type="NCBIfam" id="TIGR01983">
    <property type="entry name" value="UbiG"/>
    <property type="match status" value="1"/>
</dbReference>
<comment type="catalytic activity">
    <reaction evidence="5">
        <text>a 3-(all-trans-polyprenyl)benzene-1,2-diol + S-adenosyl-L-methionine = a 2-methoxy-6-(all-trans-polyprenyl)phenol + S-adenosyl-L-homocysteine + H(+)</text>
        <dbReference type="Rhea" id="RHEA:31411"/>
        <dbReference type="Rhea" id="RHEA-COMP:9550"/>
        <dbReference type="Rhea" id="RHEA-COMP:9551"/>
        <dbReference type="ChEBI" id="CHEBI:15378"/>
        <dbReference type="ChEBI" id="CHEBI:57856"/>
        <dbReference type="ChEBI" id="CHEBI:59789"/>
        <dbReference type="ChEBI" id="CHEBI:62729"/>
        <dbReference type="ChEBI" id="CHEBI:62731"/>
        <dbReference type="EC" id="2.1.1.222"/>
    </reaction>
</comment>
<dbReference type="Gene3D" id="3.40.50.150">
    <property type="entry name" value="Vaccinia Virus protein VP39"/>
    <property type="match status" value="1"/>
</dbReference>
<dbReference type="Pfam" id="PF13489">
    <property type="entry name" value="Methyltransf_23"/>
    <property type="match status" value="1"/>
</dbReference>
<dbReference type="AlphaFoldDB" id="M1LZ70"/>
<dbReference type="PANTHER" id="PTHR43464:SF19">
    <property type="entry name" value="UBIQUINONE BIOSYNTHESIS O-METHYLTRANSFERASE, MITOCHONDRIAL"/>
    <property type="match status" value="1"/>
</dbReference>
<dbReference type="CDD" id="cd02440">
    <property type="entry name" value="AdoMet_MTases"/>
    <property type="match status" value="1"/>
</dbReference>
<gene>
    <name evidence="5" type="primary">ubiG</name>
    <name evidence="6" type="ORF">CONE_0676</name>
</gene>
<dbReference type="PANTHER" id="PTHR43464">
    <property type="entry name" value="METHYLTRANSFERASE"/>
    <property type="match status" value="1"/>
</dbReference>
<sequence>MKEANFYHSEIEKFNKISEEWWDKSGSMKSLHKINTLRLDWILSSCLNIKNKSILDLGCGGGILSESLAALGANVTGIDLADDLIEIANFHSSRNLLDITYRNISAEDLSISEQKKYDIVVCMEMLEHVPDPVSIIKSCSNLVKDGGTVFFSTINRNLKSFLFSIVGAEYILKLLPIGTHSYKLFIKPCELIKYSRKFNLELMELIGLSYNPINGEFFLSNNVSVNYFMSFKKI</sequence>
<evidence type="ECO:0000256" key="4">
    <source>
        <dbReference type="ARBA" id="ARBA00022691"/>
    </source>
</evidence>
<keyword evidence="1 5" id="KW-0489">Methyltransferase</keyword>
<dbReference type="EC" id="2.1.1.64" evidence="5"/>
<dbReference type="PATRIC" id="fig|1208920.3.peg.414"/>
<accession>M1LZ70</accession>
<keyword evidence="3 5" id="KW-0831">Ubiquinone biosynthesis</keyword>
<evidence type="ECO:0000256" key="2">
    <source>
        <dbReference type="ARBA" id="ARBA00022679"/>
    </source>
</evidence>
<dbReference type="STRING" id="1208920.CONE_0676"/>
<comment type="catalytic activity">
    <reaction evidence="5">
        <text>a 3-demethylubiquinol + S-adenosyl-L-methionine = a ubiquinol + S-adenosyl-L-homocysteine + H(+)</text>
        <dbReference type="Rhea" id="RHEA:44380"/>
        <dbReference type="Rhea" id="RHEA-COMP:9566"/>
        <dbReference type="Rhea" id="RHEA-COMP:10914"/>
        <dbReference type="ChEBI" id="CHEBI:15378"/>
        <dbReference type="ChEBI" id="CHEBI:17976"/>
        <dbReference type="ChEBI" id="CHEBI:57856"/>
        <dbReference type="ChEBI" id="CHEBI:59789"/>
        <dbReference type="ChEBI" id="CHEBI:84422"/>
        <dbReference type="EC" id="2.1.1.64"/>
    </reaction>
</comment>
<dbReference type="InterPro" id="IPR029063">
    <property type="entry name" value="SAM-dependent_MTases_sf"/>
</dbReference>